<keyword evidence="1" id="KW-0812">Transmembrane</keyword>
<feature type="transmembrane region" description="Helical" evidence="1">
    <location>
        <begin position="61"/>
        <end position="87"/>
    </location>
</feature>
<accession>A0A9P7UG72</accession>
<dbReference type="EMBL" id="JAESDN010000002">
    <property type="protein sequence ID" value="KAG7055718.1"/>
    <property type="molecule type" value="Genomic_DNA"/>
</dbReference>
<comment type="caution">
    <text evidence="2">The sequence shown here is derived from an EMBL/GenBank/DDBJ whole genome shotgun (WGS) entry which is preliminary data.</text>
</comment>
<keyword evidence="3" id="KW-1185">Reference proteome</keyword>
<dbReference type="Proteomes" id="UP000699042">
    <property type="component" value="Unassembled WGS sequence"/>
</dbReference>
<keyword evidence="1" id="KW-1133">Transmembrane helix</keyword>
<dbReference type="AlphaFoldDB" id="A0A9P7UG72"/>
<keyword evidence="1" id="KW-0472">Membrane</keyword>
<protein>
    <submittedName>
        <fullName evidence="2">Uncharacterized protein</fullName>
    </submittedName>
</protein>
<name>A0A9P7UG72_9PEZI</name>
<proteinExistence type="predicted"/>
<gene>
    <name evidence="2" type="ORF">JMJ77_008170</name>
</gene>
<organism evidence="2 3">
    <name type="scientific">Colletotrichum scovillei</name>
    <dbReference type="NCBI Taxonomy" id="1209932"/>
    <lineage>
        <taxon>Eukaryota</taxon>
        <taxon>Fungi</taxon>
        <taxon>Dikarya</taxon>
        <taxon>Ascomycota</taxon>
        <taxon>Pezizomycotina</taxon>
        <taxon>Sordariomycetes</taxon>
        <taxon>Hypocreomycetidae</taxon>
        <taxon>Glomerellales</taxon>
        <taxon>Glomerellaceae</taxon>
        <taxon>Colletotrichum</taxon>
        <taxon>Colletotrichum acutatum species complex</taxon>
    </lineage>
</organism>
<sequence length="100" mass="11256">MFARSRRKARIIADGHGQKLASLVWHIDPGYGAPMTLLATFLWLWPGTSDIMARPDQATKYVWVVGHLYYLVAIIVVSPLGFIPWFFPSLSFHGLLVSVD</sequence>
<evidence type="ECO:0000313" key="3">
    <source>
        <dbReference type="Proteomes" id="UP000699042"/>
    </source>
</evidence>
<evidence type="ECO:0000313" key="2">
    <source>
        <dbReference type="EMBL" id="KAG7055718.1"/>
    </source>
</evidence>
<evidence type="ECO:0000256" key="1">
    <source>
        <dbReference type="SAM" id="Phobius"/>
    </source>
</evidence>
<reference evidence="2" key="1">
    <citation type="submission" date="2021-05" db="EMBL/GenBank/DDBJ databases">
        <title>Comparative genomics of three Colletotrichum scovillei strains and genetic complementation revealed genes involved fungal growth and virulence on chili pepper.</title>
        <authorList>
            <person name="Hsieh D.-K."/>
            <person name="Chuang S.-C."/>
            <person name="Chen C.-Y."/>
            <person name="Chao Y.-T."/>
            <person name="Lu M.-Y.J."/>
            <person name="Lee M.-H."/>
            <person name="Shih M.-C."/>
        </authorList>
    </citation>
    <scope>NUCLEOTIDE SEQUENCE</scope>
    <source>
        <strain evidence="2">Coll-153</strain>
    </source>
</reference>